<keyword evidence="2" id="KW-1185">Reference proteome</keyword>
<protein>
    <submittedName>
        <fullName evidence="1">Uncharacterized protein</fullName>
    </submittedName>
</protein>
<evidence type="ECO:0000313" key="1">
    <source>
        <dbReference type="EMBL" id="KAF3698875.1"/>
    </source>
</evidence>
<organism evidence="1 2">
    <name type="scientific">Channa argus</name>
    <name type="common">Northern snakehead</name>
    <name type="synonym">Ophicephalus argus</name>
    <dbReference type="NCBI Taxonomy" id="215402"/>
    <lineage>
        <taxon>Eukaryota</taxon>
        <taxon>Metazoa</taxon>
        <taxon>Chordata</taxon>
        <taxon>Craniata</taxon>
        <taxon>Vertebrata</taxon>
        <taxon>Euteleostomi</taxon>
        <taxon>Actinopterygii</taxon>
        <taxon>Neopterygii</taxon>
        <taxon>Teleostei</taxon>
        <taxon>Neoteleostei</taxon>
        <taxon>Acanthomorphata</taxon>
        <taxon>Anabantaria</taxon>
        <taxon>Anabantiformes</taxon>
        <taxon>Channoidei</taxon>
        <taxon>Channidae</taxon>
        <taxon>Channa</taxon>
    </lineage>
</organism>
<evidence type="ECO:0000313" key="2">
    <source>
        <dbReference type="Proteomes" id="UP000503349"/>
    </source>
</evidence>
<gene>
    <name evidence="1" type="ORF">EXN66_Car014562</name>
</gene>
<proteinExistence type="predicted"/>
<reference evidence="1 2" key="1">
    <citation type="submission" date="2019-02" db="EMBL/GenBank/DDBJ databases">
        <title>Opniocepnalus argus genome.</title>
        <authorList>
            <person name="Zhou C."/>
            <person name="Xiao S."/>
        </authorList>
    </citation>
    <scope>NUCLEOTIDE SEQUENCE [LARGE SCALE GENOMIC DNA]</scope>
    <source>
        <strain evidence="1">OARG1902GOOAL</strain>
        <tissue evidence="1">Muscle</tissue>
    </source>
</reference>
<accession>A0A6G1Q8J9</accession>
<name>A0A6G1Q8J9_CHAAH</name>
<sequence>MQLMFSLCSMSKQPSGKYGPIYSTFSTKLHTNNCKQQLQGHKMSTYNIGKLSESHVCQHVLKLLQVTHETVES</sequence>
<dbReference type="EMBL" id="CM015725">
    <property type="protein sequence ID" value="KAF3698875.1"/>
    <property type="molecule type" value="Genomic_DNA"/>
</dbReference>
<dbReference type="AlphaFoldDB" id="A0A6G1Q8J9"/>
<reference evidence="2" key="2">
    <citation type="submission" date="2019-02" db="EMBL/GenBank/DDBJ databases">
        <title>Opniocepnalus argus Var Kimnra genome.</title>
        <authorList>
            <person name="Zhou C."/>
            <person name="Xiao S."/>
        </authorList>
    </citation>
    <scope>NUCLEOTIDE SEQUENCE [LARGE SCALE GENOMIC DNA]</scope>
</reference>
<dbReference type="Proteomes" id="UP000503349">
    <property type="component" value="Chromosome 14"/>
</dbReference>